<gene>
    <name evidence="5" type="ORF">KP79_PYT12309</name>
</gene>
<feature type="compositionally biased region" description="Basic and acidic residues" evidence="2">
    <location>
        <begin position="196"/>
        <end position="205"/>
    </location>
</feature>
<feature type="region of interest" description="Disordered" evidence="2">
    <location>
        <begin position="781"/>
        <end position="882"/>
    </location>
</feature>
<evidence type="ECO:0000313" key="5">
    <source>
        <dbReference type="EMBL" id="OWF51181.1"/>
    </source>
</evidence>
<feature type="region of interest" description="Disordered" evidence="2">
    <location>
        <begin position="220"/>
        <end position="345"/>
    </location>
</feature>
<feature type="compositionally biased region" description="Polar residues" evidence="2">
    <location>
        <begin position="598"/>
        <end position="623"/>
    </location>
</feature>
<keyword evidence="1" id="KW-0597">Phosphoprotein</keyword>
<feature type="compositionally biased region" description="Polar residues" evidence="2">
    <location>
        <begin position="1061"/>
        <end position="1075"/>
    </location>
</feature>
<dbReference type="EMBL" id="NEDP02002316">
    <property type="protein sequence ID" value="OWF51181.1"/>
    <property type="molecule type" value="Genomic_DNA"/>
</dbReference>
<feature type="compositionally biased region" description="Polar residues" evidence="2">
    <location>
        <begin position="996"/>
        <end position="1015"/>
    </location>
</feature>
<dbReference type="GO" id="GO:0005634">
    <property type="term" value="C:nucleus"/>
    <property type="evidence" value="ECO:0007669"/>
    <property type="project" value="TreeGrafter"/>
</dbReference>
<feature type="region of interest" description="Disordered" evidence="2">
    <location>
        <begin position="996"/>
        <end position="1021"/>
    </location>
</feature>
<sequence>MAEPRRLQFTTLDNDKESTNSEKPVCTARFVLSLKESTDETCSEFSYTELLKKQSVKNGVRIRKENKSPSEEDGDQEKNDLSGPFGDEDDPDEVAAIARLFEEKYGPKPGEKKKKKPMMEVIDLGEGYDENDPFIDNSEAYDELVPSTLTTRLGGFYINSGKLEFRELSDDSMDAFQRSNPLKKKRKKQVIASDSDSDKEVKPIESNKVVVKVKKRKIKDGVEGEEKKRKKKKLMNGEGGEKSFKKPKKPEEREKLKKKKFSPTVGELLKQQTESTATPTSVFNDLNSDSQESNDSSQDGKSDKMCVSVDSVPTNSKEDSNSREAGETKAVDPTQIPKLPSGIPQHLSDTIEKLKEAAKHSQDGKCKFFSNEVNSMLLKVELHCRQLPCGHRTTIYAHLASFLPCGKETLQKRAKKLRINQQDDVVREPLQKLRDAVNAVMPSIQEKHDAEYQKWSLQKKEAEAAEGNKEGEKDKEKEEKEKNNSDDSDEEKGPEATGGKKRVNGPRKKFEWTENLRVLLCEVARCKMKLCELAKNKTETNEEYLKSFLENEVKPLWPKGWMQTRMLFKETRSVHSSWTNPQKPKKTVIITKSLPGSVPNTPSNSPATSKLGTSTGSGVSDATPNRPRDVSSVLLPSTSTSSSVLDLSSGRTLSNNTTPTPAAPVHKKTGLITSGTPTSTPPLFATSPGLSLLADSAASARSLDMPPERSWDHVVSDILKSSFIPSPSSRDTDKSAISPDPKVKATGAGPGQDQGDGAGGAGFLAQFQKYASEVFAQKLKEPDTGNKSSSTSPQKQHHLQQQQQQRANLTQQQKQLVQKIQMAASQRQDKSSPSPAHQGLQSASTKSNPNQYSLTPQQKAAVSAHPSLTPQQKAAVSARSSLTPQQKAAMSVATSITPQQKAAMSVATSITPQQKAAMSVATSITPQQKAAMSAHPSLTPQQKAALQSAVSSHSQQTKPQGITLGQQTSATVALQRSLLNEEVYRQLIEADSSKLLSQATKSPSASSTTLPNSSVAGHKKSNAKVIPVTVSSTKNAQSKTLTKVINVGASNGGPRKVITVHSKSPVSSQGTSKPVTTIQISPTSQSSSQRSQARGQGSITTGQVGGQQNYSNSSSGQGSNLQSSSDFLQSLFGQAREQSTIHSPTGQVSRTSPQQQVKVSMATVSQKNKQQPAQTRSPQSPKIWSMGSIVSNVGSQHSSVASIPAYSPITTLPKPVPGYQSVGLSGLTKDMGVQQALRQDPSYLAGRHNSYSNVPTSPLTGQQQNPLANQNPPHQSTGMLHTVPPYPPARQHLSSLPYGQYTDKSRTPHGY</sequence>
<reference evidence="5 6" key="1">
    <citation type="journal article" date="2017" name="Nat. Ecol. Evol.">
        <title>Scallop genome provides insights into evolution of bilaterian karyotype and development.</title>
        <authorList>
            <person name="Wang S."/>
            <person name="Zhang J."/>
            <person name="Jiao W."/>
            <person name="Li J."/>
            <person name="Xun X."/>
            <person name="Sun Y."/>
            <person name="Guo X."/>
            <person name="Huan P."/>
            <person name="Dong B."/>
            <person name="Zhang L."/>
            <person name="Hu X."/>
            <person name="Sun X."/>
            <person name="Wang J."/>
            <person name="Zhao C."/>
            <person name="Wang Y."/>
            <person name="Wang D."/>
            <person name="Huang X."/>
            <person name="Wang R."/>
            <person name="Lv J."/>
            <person name="Li Y."/>
            <person name="Zhang Z."/>
            <person name="Liu B."/>
            <person name="Lu W."/>
            <person name="Hui Y."/>
            <person name="Liang J."/>
            <person name="Zhou Z."/>
            <person name="Hou R."/>
            <person name="Li X."/>
            <person name="Liu Y."/>
            <person name="Li H."/>
            <person name="Ning X."/>
            <person name="Lin Y."/>
            <person name="Zhao L."/>
            <person name="Xing Q."/>
            <person name="Dou J."/>
            <person name="Li Y."/>
            <person name="Mao J."/>
            <person name="Guo H."/>
            <person name="Dou H."/>
            <person name="Li T."/>
            <person name="Mu C."/>
            <person name="Jiang W."/>
            <person name="Fu Q."/>
            <person name="Fu X."/>
            <person name="Miao Y."/>
            <person name="Liu J."/>
            <person name="Yu Q."/>
            <person name="Li R."/>
            <person name="Liao H."/>
            <person name="Li X."/>
            <person name="Kong Y."/>
            <person name="Jiang Z."/>
            <person name="Chourrout D."/>
            <person name="Li R."/>
            <person name="Bao Z."/>
        </authorList>
    </citation>
    <scope>NUCLEOTIDE SEQUENCE [LARGE SCALE GENOMIC DNA]</scope>
    <source>
        <strain evidence="5 6">PY_sf001</strain>
    </source>
</reference>
<feature type="compositionally biased region" description="Basic and acidic residues" evidence="2">
    <location>
        <begin position="100"/>
        <end position="110"/>
    </location>
</feature>
<feature type="compositionally biased region" description="Basic and acidic residues" evidence="2">
    <location>
        <begin position="62"/>
        <end position="80"/>
    </location>
</feature>
<evidence type="ECO:0000256" key="2">
    <source>
        <dbReference type="SAM" id="MobiDB-lite"/>
    </source>
</evidence>
<feature type="compositionally biased region" description="Basic and acidic residues" evidence="2">
    <location>
        <begin position="451"/>
        <end position="485"/>
    </location>
</feature>
<feature type="domain" description="Hpc2-related" evidence="3">
    <location>
        <begin position="115"/>
        <end position="164"/>
    </location>
</feature>
<name>A0A210QR41_MIZYE</name>
<feature type="region of interest" description="Disordered" evidence="2">
    <location>
        <begin position="451"/>
        <end position="505"/>
    </location>
</feature>
<keyword evidence="6" id="KW-1185">Reference proteome</keyword>
<feature type="region of interest" description="Disordered" evidence="2">
    <location>
        <begin position="176"/>
        <end position="206"/>
    </location>
</feature>
<feature type="region of interest" description="Disordered" evidence="2">
    <location>
        <begin position="1245"/>
        <end position="1311"/>
    </location>
</feature>
<feature type="compositionally biased region" description="Polar residues" evidence="2">
    <location>
        <begin position="823"/>
        <end position="882"/>
    </location>
</feature>
<feature type="compositionally biased region" description="Gly residues" evidence="2">
    <location>
        <begin position="748"/>
        <end position="761"/>
    </location>
</feature>
<feature type="compositionally biased region" description="Basic and acidic residues" evidence="2">
    <location>
        <begin position="316"/>
        <end position="330"/>
    </location>
</feature>
<feature type="region of interest" description="Disordered" evidence="2">
    <location>
        <begin position="1"/>
        <end position="23"/>
    </location>
</feature>
<proteinExistence type="predicted"/>
<organism evidence="5 6">
    <name type="scientific">Mizuhopecten yessoensis</name>
    <name type="common">Japanese scallop</name>
    <name type="synonym">Patinopecten yessoensis</name>
    <dbReference type="NCBI Taxonomy" id="6573"/>
    <lineage>
        <taxon>Eukaryota</taxon>
        <taxon>Metazoa</taxon>
        <taxon>Spiralia</taxon>
        <taxon>Lophotrochozoa</taxon>
        <taxon>Mollusca</taxon>
        <taxon>Bivalvia</taxon>
        <taxon>Autobranchia</taxon>
        <taxon>Pteriomorphia</taxon>
        <taxon>Pectinida</taxon>
        <taxon>Pectinoidea</taxon>
        <taxon>Pectinidae</taxon>
        <taxon>Mizuhopecten</taxon>
    </lineage>
</organism>
<evidence type="ECO:0000259" key="3">
    <source>
        <dbReference type="Pfam" id="PF08729"/>
    </source>
</evidence>
<comment type="caution">
    <text evidence="5">The sequence shown here is derived from an EMBL/GenBank/DDBJ whole genome shotgun (WGS) entry which is preliminary data.</text>
</comment>
<feature type="region of interest" description="Disordered" evidence="2">
    <location>
        <begin position="593"/>
        <end position="681"/>
    </location>
</feature>
<feature type="compositionally biased region" description="Low complexity" evidence="2">
    <location>
        <begin position="1262"/>
        <end position="1275"/>
    </location>
</feature>
<dbReference type="OrthoDB" id="68076at2759"/>
<feature type="compositionally biased region" description="Basic and acidic residues" evidence="2">
    <location>
        <begin position="239"/>
        <end position="255"/>
    </location>
</feature>
<accession>A0A210QR41</accession>
<feature type="compositionally biased region" description="Low complexity" evidence="2">
    <location>
        <begin position="630"/>
        <end position="649"/>
    </location>
</feature>
<feature type="compositionally biased region" description="Polar residues" evidence="2">
    <location>
        <begin position="270"/>
        <end position="283"/>
    </location>
</feature>
<dbReference type="PANTHER" id="PTHR21669:SF28">
    <property type="entry name" value="YEMANUCLEIN"/>
    <property type="match status" value="1"/>
</dbReference>
<feature type="domain" description="Ubinuclein middle" evidence="4">
    <location>
        <begin position="339"/>
        <end position="569"/>
    </location>
</feature>
<dbReference type="InterPro" id="IPR026947">
    <property type="entry name" value="UBN_middle_dom"/>
</dbReference>
<dbReference type="Pfam" id="PF14075">
    <property type="entry name" value="UBN_AB"/>
    <property type="match status" value="1"/>
</dbReference>
<feature type="compositionally biased region" description="Polar residues" evidence="2">
    <location>
        <begin position="1249"/>
        <end position="1261"/>
    </location>
</feature>
<feature type="region of interest" description="Disordered" evidence="2">
    <location>
        <begin position="58"/>
        <end position="118"/>
    </location>
</feature>
<feature type="compositionally biased region" description="Low complexity" evidence="2">
    <location>
        <begin position="1076"/>
        <end position="1099"/>
    </location>
</feature>
<feature type="region of interest" description="Disordered" evidence="2">
    <location>
        <begin position="1136"/>
        <end position="1182"/>
    </location>
</feature>
<dbReference type="Proteomes" id="UP000242188">
    <property type="component" value="Unassembled WGS sequence"/>
</dbReference>
<evidence type="ECO:0000256" key="1">
    <source>
        <dbReference type="ARBA" id="ARBA00022553"/>
    </source>
</evidence>
<dbReference type="Pfam" id="PF08729">
    <property type="entry name" value="HUN"/>
    <property type="match status" value="1"/>
</dbReference>
<dbReference type="STRING" id="6573.A0A210QR41"/>
<feature type="region of interest" description="Disordered" evidence="2">
    <location>
        <begin position="1046"/>
        <end position="1124"/>
    </location>
</feature>
<dbReference type="PANTHER" id="PTHR21669">
    <property type="entry name" value="CAPZ-INTERACTING PROTEIN AND RELATED PROTEINS"/>
    <property type="match status" value="1"/>
</dbReference>
<feature type="compositionally biased region" description="Low complexity" evidence="2">
    <location>
        <begin position="284"/>
        <end position="297"/>
    </location>
</feature>
<feature type="compositionally biased region" description="Low complexity" evidence="2">
    <location>
        <begin position="799"/>
        <end position="821"/>
    </location>
</feature>
<dbReference type="GO" id="GO:0006325">
    <property type="term" value="P:chromatin organization"/>
    <property type="evidence" value="ECO:0007669"/>
    <property type="project" value="TreeGrafter"/>
</dbReference>
<evidence type="ECO:0000313" key="6">
    <source>
        <dbReference type="Proteomes" id="UP000242188"/>
    </source>
</evidence>
<dbReference type="InterPro" id="IPR014840">
    <property type="entry name" value="HRD"/>
</dbReference>
<protein>
    <submittedName>
        <fullName evidence="5">Ubinuclein-2</fullName>
    </submittedName>
</protein>
<evidence type="ECO:0000259" key="4">
    <source>
        <dbReference type="Pfam" id="PF14075"/>
    </source>
</evidence>
<feature type="region of interest" description="Disordered" evidence="2">
    <location>
        <begin position="722"/>
        <end position="761"/>
    </location>
</feature>
<feature type="compositionally biased region" description="Polar residues" evidence="2">
    <location>
        <begin position="650"/>
        <end position="660"/>
    </location>
</feature>
<feature type="compositionally biased region" description="Low complexity" evidence="2">
    <location>
        <begin position="1106"/>
        <end position="1124"/>
    </location>
</feature>